<feature type="coiled-coil region" evidence="1">
    <location>
        <begin position="55"/>
        <end position="85"/>
    </location>
</feature>
<name>A0A9N8W6M6_9GLOM</name>
<dbReference type="Proteomes" id="UP000789831">
    <property type="component" value="Unassembled WGS sequence"/>
</dbReference>
<evidence type="ECO:0000256" key="1">
    <source>
        <dbReference type="SAM" id="Coils"/>
    </source>
</evidence>
<evidence type="ECO:0000256" key="2">
    <source>
        <dbReference type="SAM" id="MobiDB-lite"/>
    </source>
</evidence>
<feature type="coiled-coil region" evidence="1">
    <location>
        <begin position="320"/>
        <end position="436"/>
    </location>
</feature>
<accession>A0A9N8W6M6</accession>
<sequence>MANILKKPQPKGLRIDHYHHAELLSYTPLKDILDEKYPESEQEAITKLNLSKHGLRVLTEERDLLLEQKEDIKKLEIKAKSLLDKDLSPKEIEQELNNLKTLFSNANLPNAYDILEEVCQQLLTIYQIFDTGDYEGMPSYSSSRSSSPTGEADNYLQNLQRLAAENDNKDLEIKELKRDGSDDNSELGETDTDREKEAKDNSSGVEKEMVRKVIKSLSNDNLPLNQQFTELSELLSQGTRFMFLEATQFMFVKESLEAIDPDARFSFPVLLIYEVPAKKFYHFDTLKGANYEIIKQGLNVNLTDLNENFGSERMKWQKKNDDLKDRKNYLETTLDTLNNTIISLNNELTKKEGQIKQQTKQINQAIALLEEQKKKVEEQAAQLNKEKKDVGTQTDPYVDQHLTADIQRLEKEKSDLDKQIKKLVDLDAESKKLRDKELTDSRREFNKLSQINQQTYDILGQVSTEQGLAPRSQKIVDMLKA</sequence>
<dbReference type="EMBL" id="CAJVPL010000248">
    <property type="protein sequence ID" value="CAG8472844.1"/>
    <property type="molecule type" value="Genomic_DNA"/>
</dbReference>
<dbReference type="Gene3D" id="1.10.287.1490">
    <property type="match status" value="1"/>
</dbReference>
<evidence type="ECO:0000313" key="3">
    <source>
        <dbReference type="EMBL" id="CAG8472844.1"/>
    </source>
</evidence>
<keyword evidence="1" id="KW-0175">Coiled coil</keyword>
<organism evidence="3 4">
    <name type="scientific">Ambispora gerdemannii</name>
    <dbReference type="NCBI Taxonomy" id="144530"/>
    <lineage>
        <taxon>Eukaryota</taxon>
        <taxon>Fungi</taxon>
        <taxon>Fungi incertae sedis</taxon>
        <taxon>Mucoromycota</taxon>
        <taxon>Glomeromycotina</taxon>
        <taxon>Glomeromycetes</taxon>
        <taxon>Archaeosporales</taxon>
        <taxon>Ambisporaceae</taxon>
        <taxon>Ambispora</taxon>
    </lineage>
</organism>
<evidence type="ECO:0000313" key="4">
    <source>
        <dbReference type="Proteomes" id="UP000789831"/>
    </source>
</evidence>
<protein>
    <submittedName>
        <fullName evidence="3">2990_t:CDS:1</fullName>
    </submittedName>
</protein>
<comment type="caution">
    <text evidence="3">The sequence shown here is derived from an EMBL/GenBank/DDBJ whole genome shotgun (WGS) entry which is preliminary data.</text>
</comment>
<gene>
    <name evidence="3" type="ORF">AGERDE_LOCUS2825</name>
</gene>
<feature type="compositionally biased region" description="Basic and acidic residues" evidence="2">
    <location>
        <begin position="191"/>
        <end position="207"/>
    </location>
</feature>
<dbReference type="AlphaFoldDB" id="A0A9N8W6M6"/>
<reference evidence="3" key="1">
    <citation type="submission" date="2021-06" db="EMBL/GenBank/DDBJ databases">
        <authorList>
            <person name="Kallberg Y."/>
            <person name="Tangrot J."/>
            <person name="Rosling A."/>
        </authorList>
    </citation>
    <scope>NUCLEOTIDE SEQUENCE</scope>
    <source>
        <strain evidence="3">MT106</strain>
    </source>
</reference>
<feature type="region of interest" description="Disordered" evidence="2">
    <location>
        <begin position="170"/>
        <end position="207"/>
    </location>
</feature>
<feature type="compositionally biased region" description="Basic and acidic residues" evidence="2">
    <location>
        <begin position="170"/>
        <end position="181"/>
    </location>
</feature>
<keyword evidence="4" id="KW-1185">Reference proteome</keyword>
<proteinExistence type="predicted"/>